<evidence type="ECO:0000313" key="2">
    <source>
        <dbReference type="EMBL" id="KAH1120601.1"/>
    </source>
</evidence>
<organism evidence="2 3">
    <name type="scientific">Gossypium stocksii</name>
    <dbReference type="NCBI Taxonomy" id="47602"/>
    <lineage>
        <taxon>Eukaryota</taxon>
        <taxon>Viridiplantae</taxon>
        <taxon>Streptophyta</taxon>
        <taxon>Embryophyta</taxon>
        <taxon>Tracheophyta</taxon>
        <taxon>Spermatophyta</taxon>
        <taxon>Magnoliopsida</taxon>
        <taxon>eudicotyledons</taxon>
        <taxon>Gunneridae</taxon>
        <taxon>Pentapetalae</taxon>
        <taxon>rosids</taxon>
        <taxon>malvids</taxon>
        <taxon>Malvales</taxon>
        <taxon>Malvaceae</taxon>
        <taxon>Malvoideae</taxon>
        <taxon>Gossypium</taxon>
    </lineage>
</organism>
<protein>
    <recommendedName>
        <fullName evidence="1">Retrotransposon Copia-like N-terminal domain-containing protein</fullName>
    </recommendedName>
</protein>
<dbReference type="OrthoDB" id="973354at2759"/>
<gene>
    <name evidence="2" type="ORF">J1N35_003761</name>
</gene>
<feature type="domain" description="Retrotransposon Copia-like N-terminal" evidence="1">
    <location>
        <begin position="22"/>
        <end position="59"/>
    </location>
</feature>
<dbReference type="AlphaFoldDB" id="A0A9D3WB21"/>
<comment type="caution">
    <text evidence="2">The sequence shown here is derived from an EMBL/GenBank/DDBJ whole genome shotgun (WGS) entry which is preliminary data.</text>
</comment>
<dbReference type="Pfam" id="PF14244">
    <property type="entry name" value="Retrotran_gag_3"/>
    <property type="match status" value="1"/>
</dbReference>
<dbReference type="InterPro" id="IPR029472">
    <property type="entry name" value="Copia-like_N"/>
</dbReference>
<sequence length="76" mass="8701">MYHYLSMVSEFPNHFAIASQKVAILVDDSNFLAWKRHVLLVIKTHRLQSFIDGTVTMPPRIIVDNDGVSLDNPTYI</sequence>
<keyword evidence="3" id="KW-1185">Reference proteome</keyword>
<reference evidence="2 3" key="1">
    <citation type="journal article" date="2021" name="Plant Biotechnol. J.">
        <title>Multi-omics assisted identification of the key and species-specific regulatory components of drought-tolerant mechanisms in Gossypium stocksii.</title>
        <authorList>
            <person name="Yu D."/>
            <person name="Ke L."/>
            <person name="Zhang D."/>
            <person name="Wu Y."/>
            <person name="Sun Y."/>
            <person name="Mei J."/>
            <person name="Sun J."/>
            <person name="Sun Y."/>
        </authorList>
    </citation>
    <scope>NUCLEOTIDE SEQUENCE [LARGE SCALE GENOMIC DNA]</scope>
    <source>
        <strain evidence="3">cv. E1</strain>
        <tissue evidence="2">Leaf</tissue>
    </source>
</reference>
<evidence type="ECO:0000259" key="1">
    <source>
        <dbReference type="Pfam" id="PF14244"/>
    </source>
</evidence>
<dbReference type="Proteomes" id="UP000828251">
    <property type="component" value="Unassembled WGS sequence"/>
</dbReference>
<proteinExistence type="predicted"/>
<dbReference type="EMBL" id="JAIQCV010000002">
    <property type="protein sequence ID" value="KAH1120601.1"/>
    <property type="molecule type" value="Genomic_DNA"/>
</dbReference>
<evidence type="ECO:0000313" key="3">
    <source>
        <dbReference type="Proteomes" id="UP000828251"/>
    </source>
</evidence>
<accession>A0A9D3WB21</accession>
<name>A0A9D3WB21_9ROSI</name>